<sequence length="284" mass="32322">MKKIWMTTAALVLAPLLASAYIIPTRTILQKTAENAGSGIYAVEQEVQFANGEDTLHLKETWLIDSDRTMRLTVTGTKELQNTFKLQFIYTGGQRWSQVNNNRKADKLPEEFLEKFLNFRSSENLANTLAHYKIIPNGAYNKKAIAKSGTDFKYEPESWVRYSRTGGVPNYALGTATPVDQESGNPGIWIEQDQFVIRKLRLPSQVEMTADNYNQFAKGLYYPRARTIRWGNNTVNIRLISVASRPNTAVSFFQPTSLDTNLKLDGLEKMPAKDAIIEFYTRYR</sequence>
<evidence type="ECO:0008006" key="4">
    <source>
        <dbReference type="Google" id="ProtNLM"/>
    </source>
</evidence>
<evidence type="ECO:0000313" key="3">
    <source>
        <dbReference type="Proteomes" id="UP001152321"/>
    </source>
</evidence>
<keyword evidence="1" id="KW-0732">Signal</keyword>
<feature type="chain" id="PRO_5046587076" description="DUF3108 domain-containing protein" evidence="1">
    <location>
        <begin position="21"/>
        <end position="284"/>
    </location>
</feature>
<organism evidence="2 3">
    <name type="scientific">Bdellovibrio svalbardensis</name>
    <dbReference type="NCBI Taxonomy" id="2972972"/>
    <lineage>
        <taxon>Bacteria</taxon>
        <taxon>Pseudomonadati</taxon>
        <taxon>Bdellovibrionota</taxon>
        <taxon>Bdellovibrionia</taxon>
        <taxon>Bdellovibrionales</taxon>
        <taxon>Pseudobdellovibrionaceae</taxon>
        <taxon>Bdellovibrio</taxon>
    </lineage>
</organism>
<reference evidence="2" key="1">
    <citation type="submission" date="2022-08" db="EMBL/GenBank/DDBJ databases">
        <title>Novel Bdellovibrio Species Isolated from Svalbard: Designation Bdellovibrio svalbardensis.</title>
        <authorList>
            <person name="Mitchell R.J."/>
            <person name="Choi S.Y."/>
        </authorList>
    </citation>
    <scope>NUCLEOTIDE SEQUENCE</scope>
    <source>
        <strain evidence="2">PAP01</strain>
    </source>
</reference>
<protein>
    <recommendedName>
        <fullName evidence="4">DUF3108 domain-containing protein</fullName>
    </recommendedName>
</protein>
<feature type="signal peptide" evidence="1">
    <location>
        <begin position="1"/>
        <end position="20"/>
    </location>
</feature>
<dbReference type="Proteomes" id="UP001152321">
    <property type="component" value="Unassembled WGS sequence"/>
</dbReference>
<dbReference type="EMBL" id="JANRMI010000001">
    <property type="protein sequence ID" value="MDG0815052.1"/>
    <property type="molecule type" value="Genomic_DNA"/>
</dbReference>
<dbReference type="RefSeq" id="WP_277576530.1">
    <property type="nucleotide sequence ID" value="NZ_JANRMI010000001.1"/>
</dbReference>
<accession>A0ABT6DE02</accession>
<keyword evidence="3" id="KW-1185">Reference proteome</keyword>
<name>A0ABT6DE02_9BACT</name>
<proteinExistence type="predicted"/>
<evidence type="ECO:0000256" key="1">
    <source>
        <dbReference type="SAM" id="SignalP"/>
    </source>
</evidence>
<evidence type="ECO:0000313" key="2">
    <source>
        <dbReference type="EMBL" id="MDG0815052.1"/>
    </source>
</evidence>
<gene>
    <name evidence="2" type="ORF">NWE73_01670</name>
</gene>
<comment type="caution">
    <text evidence="2">The sequence shown here is derived from an EMBL/GenBank/DDBJ whole genome shotgun (WGS) entry which is preliminary data.</text>
</comment>